<accession>A0A4P8GD53</accession>
<evidence type="ECO:0000259" key="2">
    <source>
        <dbReference type="Pfam" id="PF01757"/>
    </source>
</evidence>
<feature type="transmembrane region" description="Helical" evidence="1">
    <location>
        <begin position="237"/>
        <end position="253"/>
    </location>
</feature>
<feature type="transmembrane region" description="Helical" evidence="1">
    <location>
        <begin position="177"/>
        <end position="197"/>
    </location>
</feature>
<reference evidence="3" key="1">
    <citation type="journal article" date="2019" name="Microb. Genom.">
        <title>Putative novel cps loci in a large global collection of pneumococci.</title>
        <authorList>
            <person name="van Tonder A.J."/>
            <person name="Gladstone R.A."/>
            <person name="Lo S.W."/>
            <person name="Nahm M.H."/>
            <person name="du Plessis M."/>
            <person name="Cornick J."/>
            <person name="Kwambana-Adams B."/>
            <person name="Madhi S.A."/>
            <person name="Hawkins P.A."/>
            <person name="Benisty R."/>
            <person name="Dagan R."/>
            <person name="Everett D."/>
            <person name="Antonio M."/>
            <person name="Klugman K.P."/>
            <person name="von Gottberg A."/>
            <person name="Breiman R.F."/>
            <person name="McGee L."/>
            <person name="Bentley S.D."/>
            <person name="The Global Pneumococcal Sequencing C.O."/>
        </authorList>
    </citation>
    <scope>NUCLEOTIDE SEQUENCE</scope>
    <source>
        <strain evidence="3">D2310</strain>
    </source>
</reference>
<keyword evidence="1 3" id="KW-0812">Transmembrane</keyword>
<dbReference type="Pfam" id="PF01757">
    <property type="entry name" value="Acyl_transf_3"/>
    <property type="match status" value="1"/>
</dbReference>
<feature type="transmembrane region" description="Helical" evidence="1">
    <location>
        <begin position="273"/>
        <end position="290"/>
    </location>
</feature>
<keyword evidence="1" id="KW-0472">Membrane</keyword>
<feature type="transmembrane region" description="Helical" evidence="1">
    <location>
        <begin position="75"/>
        <end position="95"/>
    </location>
</feature>
<feature type="transmembrane region" description="Helical" evidence="1">
    <location>
        <begin position="296"/>
        <end position="318"/>
    </location>
</feature>
<keyword evidence="1" id="KW-1133">Transmembrane helix</keyword>
<sequence>MKTDARTKKRENETLYILKVWATFSVIAIHFGFLGQIGVFYKVLARFAVPLFFMISGFYSFSISEEKLKKRIKNLSLLIISSTSFYFLLDVFLQLTQGNLRVVFERFTFNNIFNFLVFNQISALIGSLATPLWFLYALLYVYIYLFFSNKKWIFNTILTVIILCCSFIIELKANSALFYRNFLFMGVPFFSFGMYFAQIQRKIINYKHFKELFIIGIMISGFLTLFEYTFLGANFELYISSVIISCMLMVFSIKYPQLWTLDFAVNIAKKNATFIYISHQFVILLFKTYVRDGIAYKIGTFLIFLACVIMSIIFNYIVDIISRCCIKEKQDII</sequence>
<feature type="transmembrane region" description="Helical" evidence="1">
    <location>
        <begin position="152"/>
        <end position="171"/>
    </location>
</feature>
<feature type="transmembrane region" description="Helical" evidence="1">
    <location>
        <begin position="209"/>
        <end position="231"/>
    </location>
</feature>
<evidence type="ECO:0000313" key="3">
    <source>
        <dbReference type="EMBL" id="QCO91974.1"/>
    </source>
</evidence>
<feature type="domain" description="Acyltransferase 3" evidence="2">
    <location>
        <begin position="17"/>
        <end position="318"/>
    </location>
</feature>
<name>A0A4P8GD53_STREE</name>
<organism evidence="3">
    <name type="scientific">Streptococcus pneumoniae</name>
    <dbReference type="NCBI Taxonomy" id="1313"/>
    <lineage>
        <taxon>Bacteria</taxon>
        <taxon>Bacillati</taxon>
        <taxon>Bacillota</taxon>
        <taxon>Bacilli</taxon>
        <taxon>Lactobacillales</taxon>
        <taxon>Streptococcaceae</taxon>
        <taxon>Streptococcus</taxon>
    </lineage>
</organism>
<dbReference type="GO" id="GO:0016747">
    <property type="term" value="F:acyltransferase activity, transferring groups other than amino-acyl groups"/>
    <property type="evidence" value="ECO:0007669"/>
    <property type="project" value="InterPro"/>
</dbReference>
<feature type="transmembrane region" description="Helical" evidence="1">
    <location>
        <begin position="20"/>
        <end position="41"/>
    </location>
</feature>
<feature type="transmembrane region" description="Helical" evidence="1">
    <location>
        <begin position="115"/>
        <end position="145"/>
    </location>
</feature>
<protein>
    <submittedName>
        <fullName evidence="3">Transmembrane protein</fullName>
    </submittedName>
</protein>
<evidence type="ECO:0000256" key="1">
    <source>
        <dbReference type="SAM" id="Phobius"/>
    </source>
</evidence>
<dbReference type="AlphaFoldDB" id="A0A4P8GD53"/>
<dbReference type="InterPro" id="IPR002656">
    <property type="entry name" value="Acyl_transf_3_dom"/>
</dbReference>
<dbReference type="EMBL" id="MK606433">
    <property type="protein sequence ID" value="QCO91974.1"/>
    <property type="molecule type" value="Genomic_DNA"/>
</dbReference>
<feature type="transmembrane region" description="Helical" evidence="1">
    <location>
        <begin position="47"/>
        <end position="63"/>
    </location>
</feature>
<proteinExistence type="predicted"/>